<dbReference type="Proteomes" id="UP001186944">
    <property type="component" value="Unassembled WGS sequence"/>
</dbReference>
<keyword evidence="3" id="KW-1185">Reference proteome</keyword>
<organism evidence="2 3">
    <name type="scientific">Pinctada imbricata</name>
    <name type="common">Atlantic pearl-oyster</name>
    <name type="synonym">Pinctada martensii</name>
    <dbReference type="NCBI Taxonomy" id="66713"/>
    <lineage>
        <taxon>Eukaryota</taxon>
        <taxon>Metazoa</taxon>
        <taxon>Spiralia</taxon>
        <taxon>Lophotrochozoa</taxon>
        <taxon>Mollusca</taxon>
        <taxon>Bivalvia</taxon>
        <taxon>Autobranchia</taxon>
        <taxon>Pteriomorphia</taxon>
        <taxon>Pterioida</taxon>
        <taxon>Pterioidea</taxon>
        <taxon>Pteriidae</taxon>
        <taxon>Pinctada</taxon>
    </lineage>
</organism>
<dbReference type="AlphaFoldDB" id="A0AA88Y0H7"/>
<evidence type="ECO:0000256" key="1">
    <source>
        <dbReference type="SAM" id="MobiDB-lite"/>
    </source>
</evidence>
<gene>
    <name evidence="2" type="ORF">FSP39_014657</name>
</gene>
<evidence type="ECO:0000313" key="2">
    <source>
        <dbReference type="EMBL" id="KAK3095434.1"/>
    </source>
</evidence>
<sequence length="301" mass="35070">MILSSINFIQSSRPKVEKNHFDFSDFVLGKIREDQDLKENLKTTGCEKCGIDTVHKSPKASTKSRHRENSHKGERDRRHRKEEKGSNVTIETKDGYVMNLDSQQNRIYLGHEENANLSNVFRKRSFTRQEGEKEVHLCTFQLHSDDTRYISVSSQRGLQVMVSESPLDVEHPDERFFVLHTLTSGDIFIQPYAHKGYYLHHIDNNLYLRKLEINWRPPEEYFFSMGVVDIPEADTPTLRYSEADDNYTELNSKSETDVIPASPHKKEWEKKKISLFFGCFGGKSKKLSKKLQQKLKAKRTL</sequence>
<dbReference type="Gene3D" id="2.80.10.50">
    <property type="match status" value="1"/>
</dbReference>
<accession>A0AA88Y0H7</accession>
<protein>
    <submittedName>
        <fullName evidence="2">Uncharacterized protein</fullName>
    </submittedName>
</protein>
<evidence type="ECO:0000313" key="3">
    <source>
        <dbReference type="Proteomes" id="UP001186944"/>
    </source>
</evidence>
<feature type="region of interest" description="Disordered" evidence="1">
    <location>
        <begin position="52"/>
        <end position="88"/>
    </location>
</feature>
<dbReference type="EMBL" id="VSWD01000008">
    <property type="protein sequence ID" value="KAK3095434.1"/>
    <property type="molecule type" value="Genomic_DNA"/>
</dbReference>
<proteinExistence type="predicted"/>
<feature type="compositionally biased region" description="Basic residues" evidence="1">
    <location>
        <begin position="56"/>
        <end position="69"/>
    </location>
</feature>
<reference evidence="2" key="1">
    <citation type="submission" date="2019-08" db="EMBL/GenBank/DDBJ databases">
        <title>The improved chromosome-level genome for the pearl oyster Pinctada fucata martensii using PacBio sequencing and Hi-C.</title>
        <authorList>
            <person name="Zheng Z."/>
        </authorList>
    </citation>
    <scope>NUCLEOTIDE SEQUENCE</scope>
    <source>
        <strain evidence="2">ZZ-2019</strain>
        <tissue evidence="2">Adductor muscle</tissue>
    </source>
</reference>
<name>A0AA88Y0H7_PINIB</name>
<comment type="caution">
    <text evidence="2">The sequence shown here is derived from an EMBL/GenBank/DDBJ whole genome shotgun (WGS) entry which is preliminary data.</text>
</comment>